<dbReference type="AlphaFoldDB" id="A0A316FDR8"/>
<reference evidence="1 2" key="1">
    <citation type="submission" date="2018-05" db="EMBL/GenBank/DDBJ databases">
        <title>Genomic Encyclopedia of Archaeal and Bacterial Type Strains, Phase II (KMG-II): from individual species to whole genera.</title>
        <authorList>
            <person name="Goeker M."/>
        </authorList>
    </citation>
    <scope>NUCLEOTIDE SEQUENCE [LARGE SCALE GENOMIC DNA]</scope>
    <source>
        <strain evidence="1 2">DSM 45184</strain>
    </source>
</reference>
<evidence type="ECO:0000313" key="1">
    <source>
        <dbReference type="EMBL" id="PWK47014.1"/>
    </source>
</evidence>
<accession>A0A316FDR8</accession>
<dbReference type="Proteomes" id="UP000245697">
    <property type="component" value="Unassembled WGS sequence"/>
</dbReference>
<dbReference type="EMBL" id="QGGR01000008">
    <property type="protein sequence ID" value="PWK47014.1"/>
    <property type="molecule type" value="Genomic_DNA"/>
</dbReference>
<organism evidence="1 2">
    <name type="scientific">Actinoplanes xinjiangensis</name>
    <dbReference type="NCBI Taxonomy" id="512350"/>
    <lineage>
        <taxon>Bacteria</taxon>
        <taxon>Bacillati</taxon>
        <taxon>Actinomycetota</taxon>
        <taxon>Actinomycetes</taxon>
        <taxon>Micromonosporales</taxon>
        <taxon>Micromonosporaceae</taxon>
        <taxon>Actinoplanes</taxon>
    </lineage>
</organism>
<name>A0A316FDR8_9ACTN</name>
<sequence>MLRGRLLTESLRVGVDLRVPSLRVVRVGRHDVSGSSSTGQPGIWTFLDFEAPDETADDLAQALTDTMTDEPGWYADFEVGGDHVVVFPGRVFRYVKGDNPARNKAVEYGRSVGVPEHQLDWGE</sequence>
<evidence type="ECO:0000313" key="2">
    <source>
        <dbReference type="Proteomes" id="UP000245697"/>
    </source>
</evidence>
<protein>
    <submittedName>
        <fullName evidence="1">Uncharacterized protein</fullName>
    </submittedName>
</protein>
<keyword evidence="2" id="KW-1185">Reference proteome</keyword>
<proteinExistence type="predicted"/>
<gene>
    <name evidence="1" type="ORF">BC793_108128</name>
</gene>
<dbReference type="OrthoDB" id="4559210at2"/>
<dbReference type="RefSeq" id="WP_109594248.1">
    <property type="nucleotide sequence ID" value="NZ_BONA01000049.1"/>
</dbReference>
<comment type="caution">
    <text evidence="1">The sequence shown here is derived from an EMBL/GenBank/DDBJ whole genome shotgun (WGS) entry which is preliminary data.</text>
</comment>